<evidence type="ECO:0000259" key="4">
    <source>
        <dbReference type="PROSITE" id="PS51898"/>
    </source>
</evidence>
<dbReference type="KEGG" id="aser:Asera_23900"/>
<gene>
    <name evidence="5" type="ORF">Asera_23900</name>
</gene>
<proteinExistence type="predicted"/>
<evidence type="ECO:0000256" key="1">
    <source>
        <dbReference type="ARBA" id="ARBA00022908"/>
    </source>
</evidence>
<accession>A0A810L0V1</accession>
<dbReference type="InterPro" id="IPR011010">
    <property type="entry name" value="DNA_brk_join_enz"/>
</dbReference>
<dbReference type="AlphaFoldDB" id="A0A810L0V1"/>
<dbReference type="PROSITE" id="PS51898">
    <property type="entry name" value="TYR_RECOMBINASE"/>
    <property type="match status" value="1"/>
</dbReference>
<dbReference type="InterPro" id="IPR013762">
    <property type="entry name" value="Integrase-like_cat_sf"/>
</dbReference>
<dbReference type="CDD" id="cd01189">
    <property type="entry name" value="INT_ICEBs1_C_like"/>
    <property type="match status" value="1"/>
</dbReference>
<dbReference type="Pfam" id="PF14659">
    <property type="entry name" value="Phage_int_SAM_3"/>
    <property type="match status" value="1"/>
</dbReference>
<dbReference type="RefSeq" id="WP_212804563.1">
    <property type="nucleotide sequence ID" value="NZ_AP023354.1"/>
</dbReference>
<dbReference type="GO" id="GO:0006310">
    <property type="term" value="P:DNA recombination"/>
    <property type="evidence" value="ECO:0007669"/>
    <property type="project" value="UniProtKB-KW"/>
</dbReference>
<keyword evidence="2" id="KW-0238">DNA-binding</keyword>
<sequence length="446" mass="50093">MKGHVYKRGKTYTYMFDGQPDPLTGDRKQISKGGWKTETIAWQKCREAMQQVESGKYAEPSKRTVEEFLVSQWLPVVRRTVAASTWASWRHYTTSNVVPAIGKVRMQDLTAVRLHALYEHLLTTGRVKRTADEAMFGYWTARQKKGEEPKPREVMQACGVTIHAARAAVRRYRAGRTPKAVNPGLDPKTVRNIHAMLHKALTDALAWHYVTENVAASVKPPRVPKRRRPVWTPKQLGTFLAYARTDRFYALYLVVATTGMRRAEVCGLTWSAVDIEAGHLAVDPGSPRVVVDGRAETSDGKTDNAPRLLSLDKVTVDALREWRTVQRSERPFYDEEYDGTDLLFTWEDGRPIHPDVVRQRFHRMAAACGLPRIRLHDVRHSYATAALKAGVHPAVVSRRLGHASEAFTMSVYTHVLPGMDRDAADTIANLILPPDEAPEPAADEAG</sequence>
<dbReference type="Gene3D" id="1.10.150.130">
    <property type="match status" value="1"/>
</dbReference>
<evidence type="ECO:0000256" key="2">
    <source>
        <dbReference type="ARBA" id="ARBA00023125"/>
    </source>
</evidence>
<dbReference type="InterPro" id="IPR004107">
    <property type="entry name" value="Integrase_SAM-like_N"/>
</dbReference>
<evidence type="ECO:0000313" key="6">
    <source>
        <dbReference type="Proteomes" id="UP000680750"/>
    </source>
</evidence>
<evidence type="ECO:0000256" key="3">
    <source>
        <dbReference type="ARBA" id="ARBA00023172"/>
    </source>
</evidence>
<dbReference type="GO" id="GO:0003677">
    <property type="term" value="F:DNA binding"/>
    <property type="evidence" value="ECO:0007669"/>
    <property type="project" value="UniProtKB-KW"/>
</dbReference>
<dbReference type="InterPro" id="IPR002104">
    <property type="entry name" value="Integrase_catalytic"/>
</dbReference>
<dbReference type="Gene3D" id="1.10.443.10">
    <property type="entry name" value="Intergrase catalytic core"/>
    <property type="match status" value="1"/>
</dbReference>
<evidence type="ECO:0000313" key="5">
    <source>
        <dbReference type="EMBL" id="BCJ28282.1"/>
    </source>
</evidence>
<keyword evidence="1" id="KW-0229">DNA integration</keyword>
<dbReference type="EMBL" id="AP023354">
    <property type="protein sequence ID" value="BCJ28282.1"/>
    <property type="molecule type" value="Genomic_DNA"/>
</dbReference>
<dbReference type="PANTHER" id="PTHR30349:SF91">
    <property type="entry name" value="INTA PROTEIN"/>
    <property type="match status" value="1"/>
</dbReference>
<dbReference type="PANTHER" id="PTHR30349">
    <property type="entry name" value="PHAGE INTEGRASE-RELATED"/>
    <property type="match status" value="1"/>
</dbReference>
<keyword evidence="3" id="KW-0233">DNA recombination</keyword>
<protein>
    <submittedName>
        <fullName evidence="5">Site-specific integrase</fullName>
    </submittedName>
</protein>
<dbReference type="InterPro" id="IPR010998">
    <property type="entry name" value="Integrase_recombinase_N"/>
</dbReference>
<organism evidence="5 6">
    <name type="scientific">Actinocatenispora sera</name>
    <dbReference type="NCBI Taxonomy" id="390989"/>
    <lineage>
        <taxon>Bacteria</taxon>
        <taxon>Bacillati</taxon>
        <taxon>Actinomycetota</taxon>
        <taxon>Actinomycetes</taxon>
        <taxon>Micromonosporales</taxon>
        <taxon>Micromonosporaceae</taxon>
        <taxon>Actinocatenispora</taxon>
    </lineage>
</organism>
<dbReference type="GO" id="GO:0015074">
    <property type="term" value="P:DNA integration"/>
    <property type="evidence" value="ECO:0007669"/>
    <property type="project" value="UniProtKB-KW"/>
</dbReference>
<feature type="domain" description="Tyr recombinase" evidence="4">
    <location>
        <begin position="226"/>
        <end position="425"/>
    </location>
</feature>
<dbReference type="SUPFAM" id="SSF56349">
    <property type="entry name" value="DNA breaking-rejoining enzymes"/>
    <property type="match status" value="1"/>
</dbReference>
<dbReference type="Pfam" id="PF00589">
    <property type="entry name" value="Phage_integrase"/>
    <property type="match status" value="1"/>
</dbReference>
<reference evidence="5" key="1">
    <citation type="submission" date="2020-08" db="EMBL/GenBank/DDBJ databases">
        <title>Whole genome shotgun sequence of Actinocatenispora sera NBRC 101916.</title>
        <authorList>
            <person name="Komaki H."/>
            <person name="Tamura T."/>
        </authorList>
    </citation>
    <scope>NUCLEOTIDE SEQUENCE</scope>
    <source>
        <strain evidence="5">NBRC 101916</strain>
    </source>
</reference>
<dbReference type="InterPro" id="IPR050090">
    <property type="entry name" value="Tyrosine_recombinase_XerCD"/>
</dbReference>
<name>A0A810L0V1_9ACTN</name>
<keyword evidence="6" id="KW-1185">Reference proteome</keyword>
<dbReference type="Proteomes" id="UP000680750">
    <property type="component" value="Chromosome"/>
</dbReference>